<name>A0A6G1Q701_CHAAH</name>
<dbReference type="EMBL" id="CM015724">
    <property type="protein sequence ID" value="KAF3698287.1"/>
    <property type="molecule type" value="Genomic_DNA"/>
</dbReference>
<evidence type="ECO:0000313" key="2">
    <source>
        <dbReference type="EMBL" id="KAF3698287.1"/>
    </source>
</evidence>
<sequence>MLTEDKKSTIFLSNHPTTSDSLDSPSSSYTCSNASHYTNHQHISYNRHFSDFIQAGPDYPTA</sequence>
<evidence type="ECO:0000256" key="1">
    <source>
        <dbReference type="SAM" id="MobiDB-lite"/>
    </source>
</evidence>
<dbReference type="Proteomes" id="UP000503349">
    <property type="component" value="Chromosome 13"/>
</dbReference>
<gene>
    <name evidence="2" type="ORF">EXN66_Car013968</name>
</gene>
<feature type="region of interest" description="Disordered" evidence="1">
    <location>
        <begin position="1"/>
        <end position="26"/>
    </location>
</feature>
<reference evidence="2 3" key="1">
    <citation type="submission" date="2019-02" db="EMBL/GenBank/DDBJ databases">
        <title>Opniocepnalus argus genome.</title>
        <authorList>
            <person name="Zhou C."/>
            <person name="Xiao S."/>
        </authorList>
    </citation>
    <scope>NUCLEOTIDE SEQUENCE [LARGE SCALE GENOMIC DNA]</scope>
    <source>
        <strain evidence="2">OARG1902GOOAL</strain>
        <tissue evidence="2">Muscle</tissue>
    </source>
</reference>
<protein>
    <submittedName>
        <fullName evidence="2">Uncharacterized protein</fullName>
    </submittedName>
</protein>
<dbReference type="AlphaFoldDB" id="A0A6G1Q701"/>
<reference evidence="3" key="2">
    <citation type="submission" date="2019-02" db="EMBL/GenBank/DDBJ databases">
        <title>Opniocepnalus argus Var Kimnra genome.</title>
        <authorList>
            <person name="Zhou C."/>
            <person name="Xiao S."/>
        </authorList>
    </citation>
    <scope>NUCLEOTIDE SEQUENCE [LARGE SCALE GENOMIC DNA]</scope>
</reference>
<evidence type="ECO:0000313" key="3">
    <source>
        <dbReference type="Proteomes" id="UP000503349"/>
    </source>
</evidence>
<feature type="compositionally biased region" description="Low complexity" evidence="1">
    <location>
        <begin position="16"/>
        <end position="26"/>
    </location>
</feature>
<keyword evidence="3" id="KW-1185">Reference proteome</keyword>
<organism evidence="2 3">
    <name type="scientific">Channa argus</name>
    <name type="common">Northern snakehead</name>
    <name type="synonym">Ophicephalus argus</name>
    <dbReference type="NCBI Taxonomy" id="215402"/>
    <lineage>
        <taxon>Eukaryota</taxon>
        <taxon>Metazoa</taxon>
        <taxon>Chordata</taxon>
        <taxon>Craniata</taxon>
        <taxon>Vertebrata</taxon>
        <taxon>Euteleostomi</taxon>
        <taxon>Actinopterygii</taxon>
        <taxon>Neopterygii</taxon>
        <taxon>Teleostei</taxon>
        <taxon>Neoteleostei</taxon>
        <taxon>Acanthomorphata</taxon>
        <taxon>Anabantaria</taxon>
        <taxon>Anabantiformes</taxon>
        <taxon>Channoidei</taxon>
        <taxon>Channidae</taxon>
        <taxon>Channa</taxon>
    </lineage>
</organism>
<proteinExistence type="predicted"/>
<accession>A0A6G1Q701</accession>